<dbReference type="Gene3D" id="3.40.50.1820">
    <property type="entry name" value="alpha/beta hydrolase"/>
    <property type="match status" value="1"/>
</dbReference>
<comment type="caution">
    <text evidence="1">The sequence shown here is derived from an EMBL/GenBank/DDBJ whole genome shotgun (WGS) entry which is preliminary data.</text>
</comment>
<dbReference type="RefSeq" id="WP_377086377.1">
    <property type="nucleotide sequence ID" value="NZ_JBHSJL010000014.1"/>
</dbReference>
<reference evidence="2" key="1">
    <citation type="journal article" date="2019" name="Int. J. Syst. Evol. Microbiol.">
        <title>The Global Catalogue of Microorganisms (GCM) 10K type strain sequencing project: providing services to taxonomists for standard genome sequencing and annotation.</title>
        <authorList>
            <consortium name="The Broad Institute Genomics Platform"/>
            <consortium name="The Broad Institute Genome Sequencing Center for Infectious Disease"/>
            <person name="Wu L."/>
            <person name="Ma J."/>
        </authorList>
    </citation>
    <scope>NUCLEOTIDE SEQUENCE [LARGE SCALE GENOMIC DNA]</scope>
    <source>
        <strain evidence="2">CCUG 57942</strain>
    </source>
</reference>
<dbReference type="SUPFAM" id="SSF53474">
    <property type="entry name" value="alpha/beta-Hydrolases"/>
    <property type="match status" value="2"/>
</dbReference>
<dbReference type="Pfam" id="PF17963">
    <property type="entry name" value="Big_9"/>
    <property type="match status" value="1"/>
</dbReference>
<organism evidence="1 2">
    <name type="scientific">Rubritalea tangerina</name>
    <dbReference type="NCBI Taxonomy" id="430798"/>
    <lineage>
        <taxon>Bacteria</taxon>
        <taxon>Pseudomonadati</taxon>
        <taxon>Verrucomicrobiota</taxon>
        <taxon>Verrucomicrobiia</taxon>
        <taxon>Verrucomicrobiales</taxon>
        <taxon>Rubritaleaceae</taxon>
        <taxon>Rubritalea</taxon>
    </lineage>
</organism>
<gene>
    <name evidence="1" type="ORF">ACFSW8_05765</name>
</gene>
<dbReference type="InterPro" id="IPR029058">
    <property type="entry name" value="AB_hydrolase_fold"/>
</dbReference>
<keyword evidence="2" id="KW-1185">Reference proteome</keyword>
<dbReference type="EMBL" id="JBHUJB010000022">
    <property type="protein sequence ID" value="MFD2158397.1"/>
    <property type="molecule type" value="Genomic_DNA"/>
</dbReference>
<name>A0ABW4Z9M8_9BACT</name>
<evidence type="ECO:0000313" key="2">
    <source>
        <dbReference type="Proteomes" id="UP001597389"/>
    </source>
</evidence>
<protein>
    <submittedName>
        <fullName evidence="1">Ig-like domain-containing protein</fullName>
    </submittedName>
</protein>
<evidence type="ECO:0000313" key="1">
    <source>
        <dbReference type="EMBL" id="MFD2158397.1"/>
    </source>
</evidence>
<accession>A0ABW4Z9M8</accession>
<proteinExistence type="predicted"/>
<dbReference type="Gene3D" id="2.60.40.2810">
    <property type="match status" value="1"/>
</dbReference>
<sequence length="1012" mass="109295">MSGRLKKDVRTVEEVSYEVMRKVFLMVVAVVLLGMRGHAEVMGVLEQPSNFDRSSYSTYIDYGVDLASQDYVVRLPANYDPQKQYGLITFINSTKSGGPKGAWTSVLDELDLIWVGGTNINNSVDPRYRRGVAMMGAFRAMEKYNIDPERVYTMGSSGGARAGMALGFMRPDVIKGVISNVGIVFPEDLPDKFIIDDRNGDRDYYEYGSWSFNLSAIRPLAHQASTRFALMSYYTDYRVDETLNCFHLGMVNHGNQAKQIIRPGAHGGSDTGGFRDAIHFIEHPQLLVVSDQFDNSAPADAGSGGEGWTIETSGGGSVEEVSSGSGATAQGYLRLTPNGGKAAVCSLEKRPWFDVYGGILDFSLRPSDAGVVGQVFDFSLEAESGELLRLAVSRPEAGKKEARFYIDSVGGQEKEVFRLVFDDGDEPSGRNASDPSYFGPSAYVGGKEVFRGLDVRVEVWDSSFQITFGQDIDRSEFTPAHASTVLLKDQRTVTGRWAEVGLTNDAASFNGKNVRLKLEAGGADGWDVDFVEWMAGSEEVEQASLQLEDDKAVLFVPEFDSILIDVLANDQLIESNGALSLVAVDGAQNGIVSIEGGQVRYTPNEGYFGNETIMYTVSGGGESGMARVSVEVFDSNLGNVFTDFGASEGNICDATNWRDGLPGGGNPGVVTRSAFWWPGESLVAPGTGSTSAGANLMSGYVFDVLGTAEMPLSFMQSADFIPEWKDCEIGFEHVTVSVRSGRVLRLSGTSEVRVGIGALVELGAGKNIEYQNDGEGAAHLVIVGGTVRCETLGLTTDNRELPIVSFGLGQGELNLQEVIDFTGDENTYIDFLRGSGGRLSIAAADLTYYEGLWANGNLRINGLARSELEGAPALGAFFSYSGGVLELRDLYAEWQQVAFTSAEIAAGDAAPSADVDGDRLSNLSEYAFGLDPKVSNILPIESGVENGVFYLTLAQPMERVDVSVVGQESEDLVDWVSVPAVRMGDGGDVLRVESLLGERRFLRFQVRGRSEE</sequence>
<dbReference type="Proteomes" id="UP001597389">
    <property type="component" value="Unassembled WGS sequence"/>
</dbReference>